<sequence>MDTEYHTIELIHQDIVKNHLQVTALIQDIQQCTGPLELLNELNAEGRAKIAALKSSIDKLVSVAERESSEKKKTELLAEVDTFKQQLNTSLAAFRKANVVSVCVIDKLAKEELLSMPEEQQAAVRRRHDKQNLANTSSQLSDKLLSISRHLAETTQKSADTLDTLITSSDKVINTKDELEHQQQVIVQSGKLLVLLLIVAGSAAPWVEILFGKQADYNYQPSNYKNQQYRRRHGKGGKERWKDICRTINPDPYAFPGRVPYPSGPICPW</sequence>
<dbReference type="GO" id="GO:0005484">
    <property type="term" value="F:SNAP receptor activity"/>
    <property type="evidence" value="ECO:0007669"/>
    <property type="project" value="InterPro"/>
</dbReference>
<evidence type="ECO:0000313" key="11">
    <source>
        <dbReference type="EMBL" id="KOX70769.1"/>
    </source>
</evidence>
<evidence type="ECO:0000256" key="1">
    <source>
        <dbReference type="ARBA" id="ARBA00004163"/>
    </source>
</evidence>
<dbReference type="PANTHER" id="PTHR12825:SF0">
    <property type="entry name" value="VESICLE TRANSPORT PROTEIN SEC20"/>
    <property type="match status" value="1"/>
</dbReference>
<evidence type="ECO:0000256" key="5">
    <source>
        <dbReference type="ARBA" id="ARBA00022892"/>
    </source>
</evidence>
<proteinExistence type="inferred from homology"/>
<reference evidence="11 12" key="1">
    <citation type="submission" date="2015-07" db="EMBL/GenBank/DDBJ databases">
        <title>The genome of Melipona quadrifasciata.</title>
        <authorList>
            <person name="Pan H."/>
            <person name="Kapheim K."/>
        </authorList>
    </citation>
    <scope>NUCLEOTIDE SEQUENCE [LARGE SCALE GENOMIC DNA]</scope>
    <source>
        <strain evidence="11">0111107301</strain>
        <tissue evidence="11">Whole body</tissue>
    </source>
</reference>
<evidence type="ECO:0000259" key="10">
    <source>
        <dbReference type="Pfam" id="PF03908"/>
    </source>
</evidence>
<keyword evidence="2" id="KW-0813">Transport</keyword>
<keyword evidence="7" id="KW-0175">Coiled coil</keyword>
<comment type="similarity">
    <text evidence="9">Belongs to the SEC20 family.</text>
</comment>
<dbReference type="Pfam" id="PF03908">
    <property type="entry name" value="Sec20"/>
    <property type="match status" value="1"/>
</dbReference>
<dbReference type="GO" id="GO:0006890">
    <property type="term" value="P:retrograde vesicle-mediated transport, Golgi to endoplasmic reticulum"/>
    <property type="evidence" value="ECO:0007669"/>
    <property type="project" value="InterPro"/>
</dbReference>
<evidence type="ECO:0000256" key="2">
    <source>
        <dbReference type="ARBA" id="ARBA00022448"/>
    </source>
</evidence>
<evidence type="ECO:0000256" key="9">
    <source>
        <dbReference type="ARBA" id="ARBA00037934"/>
    </source>
</evidence>
<dbReference type="Proteomes" id="UP000053105">
    <property type="component" value="Unassembled WGS sequence"/>
</dbReference>
<evidence type="ECO:0000256" key="4">
    <source>
        <dbReference type="ARBA" id="ARBA00022824"/>
    </source>
</evidence>
<evidence type="ECO:0000256" key="6">
    <source>
        <dbReference type="ARBA" id="ARBA00022989"/>
    </source>
</evidence>
<dbReference type="GO" id="GO:0005789">
    <property type="term" value="C:endoplasmic reticulum membrane"/>
    <property type="evidence" value="ECO:0007669"/>
    <property type="project" value="UniProtKB-SubCell"/>
</dbReference>
<dbReference type="OrthoDB" id="46868at2759"/>
<organism evidence="11 12">
    <name type="scientific">Melipona quadrifasciata</name>
    <dbReference type="NCBI Taxonomy" id="166423"/>
    <lineage>
        <taxon>Eukaryota</taxon>
        <taxon>Metazoa</taxon>
        <taxon>Ecdysozoa</taxon>
        <taxon>Arthropoda</taxon>
        <taxon>Hexapoda</taxon>
        <taxon>Insecta</taxon>
        <taxon>Pterygota</taxon>
        <taxon>Neoptera</taxon>
        <taxon>Endopterygota</taxon>
        <taxon>Hymenoptera</taxon>
        <taxon>Apocrita</taxon>
        <taxon>Aculeata</taxon>
        <taxon>Apoidea</taxon>
        <taxon>Anthophila</taxon>
        <taxon>Apidae</taxon>
        <taxon>Melipona</taxon>
    </lineage>
</organism>
<comment type="subcellular location">
    <subcellularLocation>
        <location evidence="1">Endoplasmic reticulum membrane</location>
        <topology evidence="1">Single-pass type IV membrane protein</topology>
    </subcellularLocation>
</comment>
<evidence type="ECO:0000313" key="12">
    <source>
        <dbReference type="Proteomes" id="UP000053105"/>
    </source>
</evidence>
<evidence type="ECO:0000256" key="3">
    <source>
        <dbReference type="ARBA" id="ARBA00022692"/>
    </source>
</evidence>
<feature type="domain" description="Sec20 C-terminal" evidence="10">
    <location>
        <begin position="136"/>
        <end position="194"/>
    </location>
</feature>
<dbReference type="InterPro" id="IPR005606">
    <property type="entry name" value="Sec20"/>
</dbReference>
<dbReference type="STRING" id="166423.A0A0M8ZW57"/>
<keyword evidence="5" id="KW-0931">ER-Golgi transport</keyword>
<gene>
    <name evidence="11" type="ORF">WN51_02193</name>
</gene>
<dbReference type="PANTHER" id="PTHR12825">
    <property type="entry name" value="BNIP1-RELATED"/>
    <property type="match status" value="1"/>
</dbReference>
<dbReference type="EMBL" id="KQ435851">
    <property type="protein sequence ID" value="KOX70769.1"/>
    <property type="molecule type" value="Genomic_DNA"/>
</dbReference>
<keyword evidence="3" id="KW-0812">Transmembrane</keyword>
<accession>A0A0M8ZW57</accession>
<keyword evidence="6" id="KW-1133">Transmembrane helix</keyword>
<name>A0A0M8ZW57_9HYME</name>
<dbReference type="GO" id="GO:0031201">
    <property type="term" value="C:SNARE complex"/>
    <property type="evidence" value="ECO:0007669"/>
    <property type="project" value="TreeGrafter"/>
</dbReference>
<evidence type="ECO:0000256" key="8">
    <source>
        <dbReference type="ARBA" id="ARBA00023136"/>
    </source>
</evidence>
<dbReference type="AlphaFoldDB" id="A0A0M8ZW57"/>
<evidence type="ECO:0000256" key="7">
    <source>
        <dbReference type="ARBA" id="ARBA00023054"/>
    </source>
</evidence>
<keyword evidence="8" id="KW-0472">Membrane</keyword>
<keyword evidence="4" id="KW-0256">Endoplasmic reticulum</keyword>
<dbReference type="InterPro" id="IPR056173">
    <property type="entry name" value="Sec20_C"/>
</dbReference>
<keyword evidence="12" id="KW-1185">Reference proteome</keyword>
<protein>
    <submittedName>
        <fullName evidence="11">Vesicle transport protein SEC20</fullName>
    </submittedName>
</protein>